<keyword evidence="5" id="KW-0436">Ligase</keyword>
<keyword evidence="4" id="KW-0963">Cytoplasm</keyword>
<dbReference type="PROSITE" id="PS00181">
    <property type="entry name" value="GLNA_ATP"/>
    <property type="match status" value="1"/>
</dbReference>
<dbReference type="EMBL" id="UINC01208408">
    <property type="protein sequence ID" value="SVE30932.1"/>
    <property type="molecule type" value="Genomic_DNA"/>
</dbReference>
<dbReference type="Gene3D" id="3.30.590.10">
    <property type="entry name" value="Glutamine synthetase/guanido kinase, catalytic domain"/>
    <property type="match status" value="1"/>
</dbReference>
<dbReference type="PANTHER" id="PTHR20852">
    <property type="entry name" value="GLUTAMINE SYNTHETASE"/>
    <property type="match status" value="1"/>
</dbReference>
<dbReference type="InterPro" id="IPR014746">
    <property type="entry name" value="Gln_synth/guanido_kin_cat_dom"/>
</dbReference>
<evidence type="ECO:0000256" key="1">
    <source>
        <dbReference type="ARBA" id="ARBA00004496"/>
    </source>
</evidence>
<comment type="similarity">
    <text evidence="2">Belongs to the glutamine synthetase family.</text>
</comment>
<dbReference type="InterPro" id="IPR008146">
    <property type="entry name" value="Gln_synth_cat_dom"/>
</dbReference>
<dbReference type="SMART" id="SM01230">
    <property type="entry name" value="Gln-synt_C"/>
    <property type="match status" value="1"/>
</dbReference>
<evidence type="ECO:0000256" key="6">
    <source>
        <dbReference type="ARBA" id="ARBA00022741"/>
    </source>
</evidence>
<name>A0A383CFD6_9ZZZZ</name>
<gene>
    <name evidence="9" type="ORF">METZ01_LOCUS483786</name>
</gene>
<evidence type="ECO:0000256" key="2">
    <source>
        <dbReference type="ARBA" id="ARBA00009897"/>
    </source>
</evidence>
<evidence type="ECO:0000256" key="4">
    <source>
        <dbReference type="ARBA" id="ARBA00022490"/>
    </source>
</evidence>
<dbReference type="PROSITE" id="PS51987">
    <property type="entry name" value="GS_CATALYTIC"/>
    <property type="match status" value="1"/>
</dbReference>
<dbReference type="Pfam" id="PF00120">
    <property type="entry name" value="Gln-synt_C"/>
    <property type="match status" value="1"/>
</dbReference>
<sequence length="220" mass="24129">GWPTSGFPAPQGPFYCSVGASVAYGREVVERHTDACLDAGLLLFGTNAEVMPGQWEFQVGFRGDTTETIDPLICADHLWVARWLLHRIAEEDGVSVSFENKPIKGDWNGAGMHTNFSTTKMRDVRTGMGAIEDAIAALGNHHHEHIEVYGAGLADRLTGLHETCSIEQFRHGVADRGASIRIPRHVAQDGHGYIEDRRPGANANPYRVCSRILTSICHLD</sequence>
<evidence type="ECO:0000256" key="7">
    <source>
        <dbReference type="ARBA" id="ARBA00022840"/>
    </source>
</evidence>
<dbReference type="EC" id="6.3.1.2" evidence="3"/>
<keyword evidence="6" id="KW-0547">Nucleotide-binding</keyword>
<dbReference type="GO" id="GO:0004356">
    <property type="term" value="F:glutamine synthetase activity"/>
    <property type="evidence" value="ECO:0007669"/>
    <property type="project" value="UniProtKB-EC"/>
</dbReference>
<feature type="domain" description="GS catalytic" evidence="8">
    <location>
        <begin position="1"/>
        <end position="220"/>
    </location>
</feature>
<dbReference type="GO" id="GO:0006542">
    <property type="term" value="P:glutamine biosynthetic process"/>
    <property type="evidence" value="ECO:0007669"/>
    <property type="project" value="TreeGrafter"/>
</dbReference>
<accession>A0A383CFD6</accession>
<organism evidence="9">
    <name type="scientific">marine metagenome</name>
    <dbReference type="NCBI Taxonomy" id="408172"/>
    <lineage>
        <taxon>unclassified sequences</taxon>
        <taxon>metagenomes</taxon>
        <taxon>ecological metagenomes</taxon>
    </lineage>
</organism>
<dbReference type="InterPro" id="IPR027303">
    <property type="entry name" value="Gln_synth_gly_rich_site"/>
</dbReference>
<feature type="non-terminal residue" evidence="9">
    <location>
        <position position="1"/>
    </location>
</feature>
<dbReference type="AlphaFoldDB" id="A0A383CFD6"/>
<dbReference type="PANTHER" id="PTHR20852:SF57">
    <property type="entry name" value="GLUTAMINE SYNTHETASE 2 CYTOPLASMIC"/>
    <property type="match status" value="1"/>
</dbReference>
<dbReference type="FunFam" id="3.30.590.10:FF:000011">
    <property type="entry name" value="Glutamine synthetase"/>
    <property type="match status" value="1"/>
</dbReference>
<evidence type="ECO:0000313" key="9">
    <source>
        <dbReference type="EMBL" id="SVE30932.1"/>
    </source>
</evidence>
<proteinExistence type="inferred from homology"/>
<comment type="subcellular location">
    <subcellularLocation>
        <location evidence="1">Cytoplasm</location>
    </subcellularLocation>
</comment>
<evidence type="ECO:0000256" key="5">
    <source>
        <dbReference type="ARBA" id="ARBA00022598"/>
    </source>
</evidence>
<protein>
    <recommendedName>
        <fullName evidence="3">glutamine synthetase</fullName>
        <ecNumber evidence="3">6.3.1.2</ecNumber>
    </recommendedName>
</protein>
<dbReference type="InterPro" id="IPR050292">
    <property type="entry name" value="Glutamine_Synthetase"/>
</dbReference>
<keyword evidence="7" id="KW-0067">ATP-binding</keyword>
<reference evidence="9" key="1">
    <citation type="submission" date="2018-05" db="EMBL/GenBank/DDBJ databases">
        <authorList>
            <person name="Lanie J.A."/>
            <person name="Ng W.-L."/>
            <person name="Kazmierczak K.M."/>
            <person name="Andrzejewski T.M."/>
            <person name="Davidsen T.M."/>
            <person name="Wayne K.J."/>
            <person name="Tettelin H."/>
            <person name="Glass J.I."/>
            <person name="Rusch D."/>
            <person name="Podicherti R."/>
            <person name="Tsui H.-C.T."/>
            <person name="Winkler M.E."/>
        </authorList>
    </citation>
    <scope>NUCLEOTIDE SEQUENCE</scope>
</reference>
<evidence type="ECO:0000259" key="8">
    <source>
        <dbReference type="PROSITE" id="PS51987"/>
    </source>
</evidence>
<dbReference type="SUPFAM" id="SSF55931">
    <property type="entry name" value="Glutamine synthetase/guanido kinase"/>
    <property type="match status" value="1"/>
</dbReference>
<dbReference type="GO" id="GO:0005737">
    <property type="term" value="C:cytoplasm"/>
    <property type="evidence" value="ECO:0007669"/>
    <property type="project" value="UniProtKB-SubCell"/>
</dbReference>
<evidence type="ECO:0000256" key="3">
    <source>
        <dbReference type="ARBA" id="ARBA00012937"/>
    </source>
</evidence>
<dbReference type="GO" id="GO:0005524">
    <property type="term" value="F:ATP binding"/>
    <property type="evidence" value="ECO:0007669"/>
    <property type="project" value="UniProtKB-KW"/>
</dbReference>